<reference evidence="2 3" key="1">
    <citation type="submission" date="2016-03" db="EMBL/GenBank/DDBJ databases">
        <title>Comparative genomics of Pseudogymnoascus destructans, the fungus causing white-nose syndrome of bats.</title>
        <authorList>
            <person name="Palmer J.M."/>
            <person name="Drees K.P."/>
            <person name="Foster J.T."/>
            <person name="Lindner D.L."/>
        </authorList>
    </citation>
    <scope>NUCLEOTIDE SEQUENCE [LARGE SCALE GENOMIC DNA]</scope>
    <source>
        <strain evidence="2 3">UAMH 10579</strain>
    </source>
</reference>
<reference evidence="3" key="2">
    <citation type="journal article" date="2018" name="Nat. Commun.">
        <title>Extreme sensitivity to ultraviolet light in the fungal pathogen causing white-nose syndrome of bats.</title>
        <authorList>
            <person name="Palmer J.M."/>
            <person name="Drees K.P."/>
            <person name="Foster J.T."/>
            <person name="Lindner D.L."/>
        </authorList>
    </citation>
    <scope>NUCLEOTIDE SEQUENCE [LARGE SCALE GENOMIC DNA]</scope>
    <source>
        <strain evidence="3">UAMH 10579</strain>
    </source>
</reference>
<evidence type="ECO:0000256" key="1">
    <source>
        <dbReference type="SAM" id="MobiDB-lite"/>
    </source>
</evidence>
<keyword evidence="3" id="KW-1185">Reference proteome</keyword>
<organism evidence="2 3">
    <name type="scientific">Pseudogymnoascus verrucosus</name>
    <dbReference type="NCBI Taxonomy" id="342668"/>
    <lineage>
        <taxon>Eukaryota</taxon>
        <taxon>Fungi</taxon>
        <taxon>Dikarya</taxon>
        <taxon>Ascomycota</taxon>
        <taxon>Pezizomycotina</taxon>
        <taxon>Leotiomycetes</taxon>
        <taxon>Thelebolales</taxon>
        <taxon>Thelebolaceae</taxon>
        <taxon>Pseudogymnoascus</taxon>
    </lineage>
</organism>
<name>A0A1B8G9M4_9PEZI</name>
<dbReference type="Proteomes" id="UP000091956">
    <property type="component" value="Unassembled WGS sequence"/>
</dbReference>
<dbReference type="GeneID" id="28842854"/>
<evidence type="ECO:0000313" key="2">
    <source>
        <dbReference type="EMBL" id="OBT92539.2"/>
    </source>
</evidence>
<gene>
    <name evidence="2" type="ORF">VE01_09468</name>
</gene>
<dbReference type="RefSeq" id="XP_018126272.2">
    <property type="nucleotide sequence ID" value="XM_018278882.2"/>
</dbReference>
<accession>A0A1B8G9M4</accession>
<dbReference type="AlphaFoldDB" id="A0A1B8G9M4"/>
<proteinExistence type="predicted"/>
<dbReference type="EMBL" id="KV460266">
    <property type="protein sequence ID" value="OBT92539.2"/>
    <property type="molecule type" value="Genomic_DNA"/>
</dbReference>
<sequence length="373" mass="43372">MPSILVSDPKGDNRSCPEEAAKRKRPYSVFREIPNWDDNLPRKKPRLSSHIGGSFSRLPPEILSQIISEIIDRRTLLSVGQVEAFKGFLNMDSFRSAYTEEVRRGEYTSDNAIDTITKHIKEHQEAALMIFEVTWKGMIREGQLKGAVSFLNRLSHGLDEEDFDTVLLSLRIMYDDIVLETSWEAWAAAFTAADFLHEEYRNDDTIKMIRRIRHGAVSKRQQILGQSASNGQWSNAYLVLNQLQRYYELEKRMNFHHLEAKQFERTKKLNDDLAEVLHVTLNLAVQEHQWVEASNQVFELVKLNADIHSLVRILETICSGAISEDRWQDATETVRVFKYIPDYENVAEESLDRLRSQWYRAEGIRWTYGNTVF</sequence>
<feature type="compositionally biased region" description="Basic and acidic residues" evidence="1">
    <location>
        <begin position="9"/>
        <end position="21"/>
    </location>
</feature>
<feature type="region of interest" description="Disordered" evidence="1">
    <location>
        <begin position="1"/>
        <end position="25"/>
    </location>
</feature>
<evidence type="ECO:0000313" key="3">
    <source>
        <dbReference type="Proteomes" id="UP000091956"/>
    </source>
</evidence>
<protein>
    <submittedName>
        <fullName evidence="2">Uncharacterized protein</fullName>
    </submittedName>
</protein>